<evidence type="ECO:0000256" key="5">
    <source>
        <dbReference type="ARBA" id="ARBA00022519"/>
    </source>
</evidence>
<keyword evidence="4" id="KW-1003">Cell membrane</keyword>
<evidence type="ECO:0000256" key="19">
    <source>
        <dbReference type="PIRSR" id="PIRSR006268-2"/>
    </source>
</evidence>
<feature type="binding site" evidence="19">
    <location>
        <position position="293"/>
    </location>
    <ligand>
        <name>Mg(2+)</name>
        <dbReference type="ChEBI" id="CHEBI:18420"/>
    </ligand>
</feature>
<dbReference type="GO" id="GO:0005886">
    <property type="term" value="C:plasma membrane"/>
    <property type="evidence" value="ECO:0007669"/>
    <property type="project" value="UniProtKB-SubCell"/>
</dbReference>
<evidence type="ECO:0000256" key="11">
    <source>
        <dbReference type="ARBA" id="ARBA00022842"/>
    </source>
</evidence>
<comment type="catalytic activity">
    <reaction evidence="16 18 20">
        <text>L-threonyl-[protein] + FAD = FMN-L-threonyl-[protein] + AMP + H(+)</text>
        <dbReference type="Rhea" id="RHEA:36847"/>
        <dbReference type="Rhea" id="RHEA-COMP:11060"/>
        <dbReference type="Rhea" id="RHEA-COMP:11061"/>
        <dbReference type="ChEBI" id="CHEBI:15378"/>
        <dbReference type="ChEBI" id="CHEBI:30013"/>
        <dbReference type="ChEBI" id="CHEBI:57692"/>
        <dbReference type="ChEBI" id="CHEBI:74257"/>
        <dbReference type="ChEBI" id="CHEBI:456215"/>
        <dbReference type="EC" id="2.7.1.180"/>
    </reaction>
</comment>
<keyword evidence="10 18" id="KW-0274">FAD</keyword>
<dbReference type="GO" id="GO:0016740">
    <property type="term" value="F:transferase activity"/>
    <property type="evidence" value="ECO:0007669"/>
    <property type="project" value="UniProtKB-UniRule"/>
</dbReference>
<dbReference type="InterPro" id="IPR003374">
    <property type="entry name" value="ApbE-like_sf"/>
</dbReference>
<evidence type="ECO:0000256" key="8">
    <source>
        <dbReference type="ARBA" id="ARBA00022723"/>
    </source>
</evidence>
<keyword evidence="5 20" id="KW-0997">Cell inner membrane</keyword>
<dbReference type="Pfam" id="PF02424">
    <property type="entry name" value="ApbE"/>
    <property type="match status" value="1"/>
</dbReference>
<accession>A0A1F6GDN2</accession>
<evidence type="ECO:0000256" key="14">
    <source>
        <dbReference type="ARBA" id="ARBA00023288"/>
    </source>
</evidence>
<name>A0A1F6GDN2_9PROT</name>
<keyword evidence="8 18" id="KW-0479">Metal-binding</keyword>
<feature type="binding site" evidence="19">
    <location>
        <position position="180"/>
    </location>
    <ligand>
        <name>Mg(2+)</name>
        <dbReference type="ChEBI" id="CHEBI:18420"/>
    </ligand>
</feature>
<evidence type="ECO:0000256" key="4">
    <source>
        <dbReference type="ARBA" id="ARBA00022475"/>
    </source>
</evidence>
<evidence type="ECO:0000256" key="16">
    <source>
        <dbReference type="ARBA" id="ARBA00048540"/>
    </source>
</evidence>
<comment type="function">
    <text evidence="20">Flavin transferase that catalyzes the transfer of the FMN moiety of FAD and its covalent binding to the hydroxyl group of a threonine residue in a target flavoprotein.</text>
</comment>
<evidence type="ECO:0000256" key="1">
    <source>
        <dbReference type="ARBA" id="ARBA00008282"/>
    </source>
</evidence>
<gene>
    <name evidence="21" type="ORF">A2527_04355</name>
</gene>
<keyword evidence="9" id="KW-0732">Signal</keyword>
<dbReference type="STRING" id="1817772.A2527_04355"/>
<dbReference type="PANTHER" id="PTHR30040">
    <property type="entry name" value="THIAMINE BIOSYNTHESIS LIPOPROTEIN APBE"/>
    <property type="match status" value="1"/>
</dbReference>
<evidence type="ECO:0000313" key="22">
    <source>
        <dbReference type="Proteomes" id="UP000178449"/>
    </source>
</evidence>
<feature type="binding site" evidence="19">
    <location>
        <position position="297"/>
    </location>
    <ligand>
        <name>Mg(2+)</name>
        <dbReference type="ChEBI" id="CHEBI:18420"/>
    </ligand>
</feature>
<comment type="subcellular location">
    <subcellularLocation>
        <location evidence="17 20">Cell inner membrane</location>
        <topology evidence="17 20">Lipid-anchor</topology>
        <orientation evidence="17 20">Periplasmic side</orientation>
    </subcellularLocation>
</comment>
<dbReference type="InterPro" id="IPR024932">
    <property type="entry name" value="ApbE"/>
</dbReference>
<dbReference type="EMBL" id="MFNE01000017">
    <property type="protein sequence ID" value="OGG96216.1"/>
    <property type="molecule type" value="Genomic_DNA"/>
</dbReference>
<dbReference type="SUPFAM" id="SSF143631">
    <property type="entry name" value="ApbE-like"/>
    <property type="match status" value="1"/>
</dbReference>
<comment type="cofactor">
    <cofactor evidence="19">
        <name>Mg(2+)</name>
        <dbReference type="ChEBI" id="CHEBI:18420"/>
    </cofactor>
    <cofactor evidence="19">
        <name>Mn(2+)</name>
        <dbReference type="ChEBI" id="CHEBI:29035"/>
    </cofactor>
    <text evidence="19">Magnesium. Can also use manganese.</text>
</comment>
<dbReference type="Gene3D" id="3.10.520.10">
    <property type="entry name" value="ApbE-like domains"/>
    <property type="match status" value="1"/>
</dbReference>
<dbReference type="PROSITE" id="PS51257">
    <property type="entry name" value="PROKAR_LIPOPROTEIN"/>
    <property type="match status" value="1"/>
</dbReference>
<evidence type="ECO:0000256" key="10">
    <source>
        <dbReference type="ARBA" id="ARBA00022827"/>
    </source>
</evidence>
<dbReference type="GO" id="GO:0046872">
    <property type="term" value="F:metal ion binding"/>
    <property type="evidence" value="ECO:0007669"/>
    <property type="project" value="UniProtKB-UniRule"/>
</dbReference>
<proteinExistence type="inferred from homology"/>
<sequence length="346" mass="37385">MGWYSPKKGLLLGSLFLLLSLAGCLKSAPEPVELRGRAMGTSYKILYLPTAETPEESEVQGMVALTLSQVEQKMSTYLKDSELSKLNQAVKPGVYPVSKETYRVLSEALTLGLESGGALDITVMPLVDLWGFGPTEQKGIPPEDQIQEALAKTGLDKLALDPKGGQIQKKTSNLTLDLSSIAKGYGVDQVSDLLKNLEIKNHMVEIGGEIRVLGERPGGGAWRIGIEEPVPEGGVNRVVELSDQSMATSGDYRNFFSEGGKNYSHTIDPHTGRPVIHDLTSVSVIHSSCMTADGWATALMVLGEKKGFQLAEKKGLAAYFIYRDKDSLKTRGTAAFNQLLNPEAGE</sequence>
<evidence type="ECO:0000256" key="9">
    <source>
        <dbReference type="ARBA" id="ARBA00022729"/>
    </source>
</evidence>
<evidence type="ECO:0000256" key="12">
    <source>
        <dbReference type="ARBA" id="ARBA00023136"/>
    </source>
</evidence>
<keyword evidence="7 18" id="KW-0808">Transferase</keyword>
<evidence type="ECO:0000256" key="7">
    <source>
        <dbReference type="ARBA" id="ARBA00022679"/>
    </source>
</evidence>
<keyword evidence="13" id="KW-0564">Palmitate</keyword>
<evidence type="ECO:0000256" key="3">
    <source>
        <dbReference type="ARBA" id="ARBA00016337"/>
    </source>
</evidence>
<evidence type="ECO:0000256" key="17">
    <source>
        <dbReference type="ARBA" id="ARBA00060485"/>
    </source>
</evidence>
<dbReference type="PANTHER" id="PTHR30040:SF2">
    <property type="entry name" value="FAD:PROTEIN FMN TRANSFERASE"/>
    <property type="match status" value="1"/>
</dbReference>
<keyword evidence="14 20" id="KW-0449">Lipoprotein</keyword>
<dbReference type="FunFam" id="3.10.520.10:FF:000001">
    <property type="entry name" value="FAD:protein FMN transferase"/>
    <property type="match status" value="1"/>
</dbReference>
<comment type="caution">
    <text evidence="21">The sequence shown here is derived from an EMBL/GenBank/DDBJ whole genome shotgun (WGS) entry which is preliminary data.</text>
</comment>
<dbReference type="PIRSF" id="PIRSF006268">
    <property type="entry name" value="ApbE"/>
    <property type="match status" value="1"/>
</dbReference>
<evidence type="ECO:0000256" key="6">
    <source>
        <dbReference type="ARBA" id="ARBA00022630"/>
    </source>
</evidence>
<comment type="similarity">
    <text evidence="1 18 20">Belongs to the ApbE family.</text>
</comment>
<organism evidence="21 22">
    <name type="scientific">Candidatus Lambdaproteobacteria bacterium RIFOXYD2_FULL_50_16</name>
    <dbReference type="NCBI Taxonomy" id="1817772"/>
    <lineage>
        <taxon>Bacteria</taxon>
        <taxon>Pseudomonadati</taxon>
        <taxon>Pseudomonadota</taxon>
        <taxon>Candidatus Lambdaproteobacteria</taxon>
    </lineage>
</organism>
<dbReference type="AlphaFoldDB" id="A0A1F6GDN2"/>
<dbReference type="Proteomes" id="UP000178449">
    <property type="component" value="Unassembled WGS sequence"/>
</dbReference>
<evidence type="ECO:0000256" key="18">
    <source>
        <dbReference type="PIRNR" id="PIRNR006268"/>
    </source>
</evidence>
<evidence type="ECO:0000313" key="21">
    <source>
        <dbReference type="EMBL" id="OGG96216.1"/>
    </source>
</evidence>
<reference evidence="21 22" key="1">
    <citation type="journal article" date="2016" name="Nat. Commun.">
        <title>Thousands of microbial genomes shed light on interconnected biogeochemical processes in an aquifer system.</title>
        <authorList>
            <person name="Anantharaman K."/>
            <person name="Brown C.T."/>
            <person name="Hug L.A."/>
            <person name="Sharon I."/>
            <person name="Castelle C.J."/>
            <person name="Probst A.J."/>
            <person name="Thomas B.C."/>
            <person name="Singh A."/>
            <person name="Wilkins M.J."/>
            <person name="Karaoz U."/>
            <person name="Brodie E.L."/>
            <person name="Williams K.H."/>
            <person name="Hubbard S.S."/>
            <person name="Banfield J.F."/>
        </authorList>
    </citation>
    <scope>NUCLEOTIDE SEQUENCE [LARGE SCALE GENOMIC DNA]</scope>
</reference>
<keyword evidence="6 18" id="KW-0285">Flavoprotein</keyword>
<dbReference type="EC" id="2.7.1.180" evidence="2 18"/>
<evidence type="ECO:0000256" key="20">
    <source>
        <dbReference type="RuleBase" id="RU363002"/>
    </source>
</evidence>
<keyword evidence="12" id="KW-0472">Membrane</keyword>
<evidence type="ECO:0000256" key="15">
    <source>
        <dbReference type="ARBA" id="ARBA00031306"/>
    </source>
</evidence>
<evidence type="ECO:0000256" key="13">
    <source>
        <dbReference type="ARBA" id="ARBA00023139"/>
    </source>
</evidence>
<protein>
    <recommendedName>
        <fullName evidence="3 18">FAD:protein FMN transferase</fullName>
        <ecNumber evidence="2 18">2.7.1.180</ecNumber>
    </recommendedName>
    <alternativeName>
        <fullName evidence="15 18">Flavin transferase</fullName>
    </alternativeName>
</protein>
<evidence type="ECO:0000256" key="2">
    <source>
        <dbReference type="ARBA" id="ARBA00011955"/>
    </source>
</evidence>
<keyword evidence="11 18" id="KW-0460">Magnesium</keyword>